<proteinExistence type="predicted"/>
<keyword evidence="1" id="KW-0812">Transmembrane</keyword>
<gene>
    <name evidence="2" type="ORF">US36_C0016G0012</name>
</gene>
<protein>
    <recommendedName>
        <fullName evidence="4">Cell division protein FtsL</fullName>
    </recommendedName>
</protein>
<comment type="caution">
    <text evidence="2">The sequence shown here is derived from an EMBL/GenBank/DDBJ whole genome shotgun (WGS) entry which is preliminary data.</text>
</comment>
<sequence length="104" mass="11870">MTIIQPNKNNNKINFLTSMMMLAVVVFSVWAVFLYNQLVGFRHDIGRIEKLVGQKEVENAELKNSLYALIDSGQSEKLVNNGELVLERNPQYVKQQEQIASTNN</sequence>
<keyword evidence="1" id="KW-0472">Membrane</keyword>
<feature type="transmembrane region" description="Helical" evidence="1">
    <location>
        <begin position="15"/>
        <end position="35"/>
    </location>
</feature>
<dbReference type="AlphaFoldDB" id="A0A0G0J0H9"/>
<evidence type="ECO:0008006" key="4">
    <source>
        <dbReference type="Google" id="ProtNLM"/>
    </source>
</evidence>
<evidence type="ECO:0000256" key="1">
    <source>
        <dbReference type="SAM" id="Phobius"/>
    </source>
</evidence>
<name>A0A0G0J0H9_9BACT</name>
<dbReference type="Proteomes" id="UP000034044">
    <property type="component" value="Unassembled WGS sequence"/>
</dbReference>
<keyword evidence="1" id="KW-1133">Transmembrane helix</keyword>
<reference evidence="2 3" key="1">
    <citation type="journal article" date="2015" name="Nature">
        <title>rRNA introns, odd ribosomes, and small enigmatic genomes across a large radiation of phyla.</title>
        <authorList>
            <person name="Brown C.T."/>
            <person name="Hug L.A."/>
            <person name="Thomas B.C."/>
            <person name="Sharon I."/>
            <person name="Castelle C.J."/>
            <person name="Singh A."/>
            <person name="Wilkins M.J."/>
            <person name="Williams K.H."/>
            <person name="Banfield J.F."/>
        </authorList>
    </citation>
    <scope>NUCLEOTIDE SEQUENCE [LARGE SCALE GENOMIC DNA]</scope>
</reference>
<evidence type="ECO:0000313" key="3">
    <source>
        <dbReference type="Proteomes" id="UP000034044"/>
    </source>
</evidence>
<dbReference type="EMBL" id="LBSR01000016">
    <property type="protein sequence ID" value="KKQ21636.1"/>
    <property type="molecule type" value="Genomic_DNA"/>
</dbReference>
<evidence type="ECO:0000313" key="2">
    <source>
        <dbReference type="EMBL" id="KKQ21636.1"/>
    </source>
</evidence>
<accession>A0A0G0J0H9</accession>
<organism evidence="2 3">
    <name type="scientific">Candidatus Wolfebacteria bacterium GW2011_GWC1_37_10</name>
    <dbReference type="NCBI Taxonomy" id="1619010"/>
    <lineage>
        <taxon>Bacteria</taxon>
        <taxon>Candidatus Wolfeibacteriota</taxon>
    </lineage>
</organism>